<dbReference type="PANTHER" id="PTHR47150:SF6">
    <property type="entry name" value="OS01G0872900 PROTEIN"/>
    <property type="match status" value="1"/>
</dbReference>
<reference evidence="1" key="1">
    <citation type="submission" date="2023-07" db="EMBL/GenBank/DDBJ databases">
        <title>A chromosome-level genome assembly of Lolium multiflorum.</title>
        <authorList>
            <person name="Chen Y."/>
            <person name="Copetti D."/>
            <person name="Kolliker R."/>
            <person name="Studer B."/>
        </authorList>
    </citation>
    <scope>NUCLEOTIDE SEQUENCE</scope>
    <source>
        <strain evidence="1">02402/16</strain>
        <tissue evidence="1">Leaf</tissue>
    </source>
</reference>
<evidence type="ECO:0000313" key="1">
    <source>
        <dbReference type="EMBL" id="KAK1666789.1"/>
    </source>
</evidence>
<evidence type="ECO:0000313" key="2">
    <source>
        <dbReference type="Proteomes" id="UP001231189"/>
    </source>
</evidence>
<proteinExistence type="predicted"/>
<accession>A0AAD8WLH2</accession>
<organism evidence="1 2">
    <name type="scientific">Lolium multiflorum</name>
    <name type="common">Italian ryegrass</name>
    <name type="synonym">Lolium perenne subsp. multiflorum</name>
    <dbReference type="NCBI Taxonomy" id="4521"/>
    <lineage>
        <taxon>Eukaryota</taxon>
        <taxon>Viridiplantae</taxon>
        <taxon>Streptophyta</taxon>
        <taxon>Embryophyta</taxon>
        <taxon>Tracheophyta</taxon>
        <taxon>Spermatophyta</taxon>
        <taxon>Magnoliopsida</taxon>
        <taxon>Liliopsida</taxon>
        <taxon>Poales</taxon>
        <taxon>Poaceae</taxon>
        <taxon>BOP clade</taxon>
        <taxon>Pooideae</taxon>
        <taxon>Poodae</taxon>
        <taxon>Poeae</taxon>
        <taxon>Poeae Chloroplast Group 2 (Poeae type)</taxon>
        <taxon>Loliodinae</taxon>
        <taxon>Loliinae</taxon>
        <taxon>Lolium</taxon>
    </lineage>
</organism>
<dbReference type="InterPro" id="IPR006912">
    <property type="entry name" value="Harbinger_derived_prot"/>
</dbReference>
<gene>
    <name evidence="1" type="ORF">QYE76_054948</name>
</gene>
<keyword evidence="2" id="KW-1185">Reference proteome</keyword>
<sequence length="200" mass="22484">MLLDADYFKDDATHSSKEFRCRFRMNKDLFLKIVHTGSTTRTSWPRKIAQGIYKGHTGECSVILEAVADHELWIWHAFFGMAGTNNDINVLQRSPVFARLAEGQAPAVNFEVNGHAYNKGYYLADGIYPTYATFVKTIPSPSNEMEAYFATCQEAARKDVERAFGVLQQRLPLSGTLLSLGLRPDVGGDERLCDHAQHDH</sequence>
<evidence type="ECO:0008006" key="3">
    <source>
        <dbReference type="Google" id="ProtNLM"/>
    </source>
</evidence>
<dbReference type="AlphaFoldDB" id="A0AAD8WLH2"/>
<protein>
    <recommendedName>
        <fullName evidence="3">Protein ALP1-like</fullName>
    </recommendedName>
</protein>
<name>A0AAD8WLH2_LOLMU</name>
<dbReference type="PANTHER" id="PTHR47150">
    <property type="entry name" value="OS12G0169200 PROTEIN"/>
    <property type="match status" value="1"/>
</dbReference>
<dbReference type="Pfam" id="PF04827">
    <property type="entry name" value="Plant_tran"/>
    <property type="match status" value="1"/>
</dbReference>
<dbReference type="Proteomes" id="UP001231189">
    <property type="component" value="Unassembled WGS sequence"/>
</dbReference>
<comment type="caution">
    <text evidence="1">The sequence shown here is derived from an EMBL/GenBank/DDBJ whole genome shotgun (WGS) entry which is preliminary data.</text>
</comment>
<dbReference type="EMBL" id="JAUUTY010000003">
    <property type="protein sequence ID" value="KAK1666789.1"/>
    <property type="molecule type" value="Genomic_DNA"/>
</dbReference>